<dbReference type="SUPFAM" id="SSF102705">
    <property type="entry name" value="NIF3 (NGG1p interacting factor 3)-like"/>
    <property type="match status" value="1"/>
</dbReference>
<dbReference type="PANTHER" id="PTHR41774">
    <property type="match status" value="1"/>
</dbReference>
<proteinExistence type="predicted"/>
<dbReference type="InterPro" id="IPR015867">
    <property type="entry name" value="N-reg_PII/ATP_PRibTrfase_C"/>
</dbReference>
<dbReference type="Proteomes" id="UP000240493">
    <property type="component" value="Unassembled WGS sequence"/>
</dbReference>
<evidence type="ECO:0000256" key="1">
    <source>
        <dbReference type="ARBA" id="ARBA00020998"/>
    </source>
</evidence>
<accession>A0A2T3YX17</accession>
<dbReference type="Gene3D" id="3.30.70.120">
    <property type="match status" value="1"/>
</dbReference>
<gene>
    <name evidence="2" type="ORF">M441DRAFT_149330</name>
</gene>
<keyword evidence="3" id="KW-1185">Reference proteome</keyword>
<name>A0A2T3YX17_TRIA4</name>
<dbReference type="PANTHER" id="PTHR41774:SF1">
    <property type="entry name" value="NGG1P INTERACTING FACTOR NIF3"/>
    <property type="match status" value="1"/>
</dbReference>
<protein>
    <recommendedName>
        <fullName evidence="1">ATP phosphoribosyltransferase</fullName>
    </recommendedName>
</protein>
<dbReference type="OrthoDB" id="15981at2759"/>
<dbReference type="EMBL" id="KZ679268">
    <property type="protein sequence ID" value="PTB37080.1"/>
    <property type="molecule type" value="Genomic_DNA"/>
</dbReference>
<reference evidence="2 3" key="1">
    <citation type="submission" date="2016-07" db="EMBL/GenBank/DDBJ databases">
        <title>Multiple horizontal gene transfer events from other fungi enriched the ability of initially mycotrophic Trichoderma (Ascomycota) to feed on dead plant biomass.</title>
        <authorList>
            <consortium name="DOE Joint Genome Institute"/>
            <person name="Aerts A."/>
            <person name="Atanasova L."/>
            <person name="Chenthamara K."/>
            <person name="Zhang J."/>
            <person name="Grujic M."/>
            <person name="Henrissat B."/>
            <person name="Kuo A."/>
            <person name="Salamov A."/>
            <person name="Lipzen A."/>
            <person name="Labutti K."/>
            <person name="Barry K."/>
            <person name="Miao Y."/>
            <person name="Rahimi M.J."/>
            <person name="Shen Q."/>
            <person name="Grigoriev I.V."/>
            <person name="Kubicek C.P."/>
            <person name="Druzhinina I.S."/>
        </authorList>
    </citation>
    <scope>NUCLEOTIDE SEQUENCE [LARGE SCALE GENOMIC DNA]</scope>
    <source>
        <strain evidence="2 3">CBS 433.97</strain>
    </source>
</reference>
<evidence type="ECO:0000313" key="3">
    <source>
        <dbReference type="Proteomes" id="UP000240493"/>
    </source>
</evidence>
<sequence>MATVFRLVFYVPETHVEACKAAIFAAGAGRYPNSSYTECCWTTSGTGQFRPVAGANPHIGTLDKLESVTEIRVEAPCVGPIVAKKAVEALKKAHPYEEPAYEVYRLEDF</sequence>
<dbReference type="AlphaFoldDB" id="A0A2T3YX17"/>
<evidence type="ECO:0000313" key="2">
    <source>
        <dbReference type="EMBL" id="PTB37080.1"/>
    </source>
</evidence>
<dbReference type="STRING" id="1042311.A0A2T3YX17"/>
<dbReference type="InterPro" id="IPR036069">
    <property type="entry name" value="DUF34/NIF3_sf"/>
</dbReference>
<organism evidence="2 3">
    <name type="scientific">Trichoderma asperellum (strain ATCC 204424 / CBS 433.97 / NBRC 101777)</name>
    <dbReference type="NCBI Taxonomy" id="1042311"/>
    <lineage>
        <taxon>Eukaryota</taxon>
        <taxon>Fungi</taxon>
        <taxon>Dikarya</taxon>
        <taxon>Ascomycota</taxon>
        <taxon>Pezizomycotina</taxon>
        <taxon>Sordariomycetes</taxon>
        <taxon>Hypocreomycetidae</taxon>
        <taxon>Hypocreales</taxon>
        <taxon>Hypocreaceae</taxon>
        <taxon>Trichoderma</taxon>
    </lineage>
</organism>